<organism evidence="1">
    <name type="scientific">Siphoviridae sp. ct0Ci105</name>
    <dbReference type="NCBI Taxonomy" id="2825292"/>
    <lineage>
        <taxon>Viruses</taxon>
        <taxon>Duplodnaviria</taxon>
        <taxon>Heunggongvirae</taxon>
        <taxon>Uroviricota</taxon>
        <taxon>Caudoviricetes</taxon>
    </lineage>
</organism>
<protein>
    <submittedName>
        <fullName evidence="1">Uncharacterized protein</fullName>
    </submittedName>
</protein>
<accession>A0A8S5P8R4</accession>
<sequence>MLKAIGKPYIAQHCVNAMQQEAYEKSYRAYITDALAGLVGMEYRWVDTLPDFDAATQPQQSAEEIKARILAGLNGGDTT</sequence>
<reference evidence="1" key="1">
    <citation type="journal article" date="2021" name="Proc. Natl. Acad. Sci. U.S.A.">
        <title>A Catalog of Tens of Thousands of Viruses from Human Metagenomes Reveals Hidden Associations with Chronic Diseases.</title>
        <authorList>
            <person name="Tisza M.J."/>
            <person name="Buck C.B."/>
        </authorList>
    </citation>
    <scope>NUCLEOTIDE SEQUENCE</scope>
    <source>
        <strain evidence="1">Ct0Ci105</strain>
    </source>
</reference>
<dbReference type="EMBL" id="BK015357">
    <property type="protein sequence ID" value="DAE02997.1"/>
    <property type="molecule type" value="Genomic_DNA"/>
</dbReference>
<proteinExistence type="predicted"/>
<name>A0A8S5P8R4_9CAUD</name>
<evidence type="ECO:0000313" key="1">
    <source>
        <dbReference type="EMBL" id="DAE02997.1"/>
    </source>
</evidence>